<dbReference type="Gene3D" id="3.40.50.300">
    <property type="entry name" value="P-loop containing nucleotide triphosphate hydrolases"/>
    <property type="match status" value="1"/>
</dbReference>
<dbReference type="InterPro" id="IPR039421">
    <property type="entry name" value="Type_1_exporter"/>
</dbReference>
<evidence type="ECO:0000256" key="5">
    <source>
        <dbReference type="ARBA" id="ARBA00022989"/>
    </source>
</evidence>
<evidence type="ECO:0000256" key="4">
    <source>
        <dbReference type="ARBA" id="ARBA00022840"/>
    </source>
</evidence>
<dbReference type="Gene3D" id="1.20.1560.10">
    <property type="entry name" value="ABC transporter type 1, transmembrane domain"/>
    <property type="match status" value="1"/>
</dbReference>
<reference evidence="9 10" key="1">
    <citation type="submission" date="2021-01" db="EMBL/GenBank/DDBJ databases">
        <title>Sequencing the genomes of 1000 actinobacteria strains.</title>
        <authorList>
            <person name="Klenk H.-P."/>
        </authorList>
    </citation>
    <scope>NUCLEOTIDE SEQUENCE [LARGE SCALE GENOMIC DNA]</scope>
    <source>
        <strain evidence="9 10">DSM 44581</strain>
    </source>
</reference>
<dbReference type="SMART" id="SM00382">
    <property type="entry name" value="AAA"/>
    <property type="match status" value="1"/>
</dbReference>
<dbReference type="PANTHER" id="PTHR24221:SF646">
    <property type="entry name" value="HAEMOLYSIN SECRETION ATP-BINDING PROTEIN"/>
    <property type="match status" value="1"/>
</dbReference>
<evidence type="ECO:0000313" key="10">
    <source>
        <dbReference type="Proteomes" id="UP001195724"/>
    </source>
</evidence>
<dbReference type="Pfam" id="PF00005">
    <property type="entry name" value="ABC_tran"/>
    <property type="match status" value="1"/>
</dbReference>
<feature type="domain" description="ABC transporter" evidence="8">
    <location>
        <begin position="342"/>
        <end position="580"/>
    </location>
</feature>
<evidence type="ECO:0000256" key="7">
    <source>
        <dbReference type="SAM" id="Phobius"/>
    </source>
</evidence>
<dbReference type="InterPro" id="IPR036640">
    <property type="entry name" value="ABC1_TM_sf"/>
</dbReference>
<accession>A0ABS2SFF4</accession>
<gene>
    <name evidence="9" type="ORF">JOE68_005564</name>
</gene>
<sequence>MITTFAFAVRLARQADVRLLAQVLAIQFTTAIGLGLAMLALYRVLGAVIPTAGGTPNAESMVPAVAGGILLGTAGGVLRAVRAARERLLAVEVDRYVVGIVLRSAAEAELLDFEDADFHDRLHRAVVASRNQPAAMVTTAMSVLQALLTVIAVTGATVMTAWWLLPFVVLAAAPVFRAAGKERSAGYRMHHDLAEDRRHRAYLEQLLTGRDEAKEVRSLNLGAVLRARWQARYDLEVERTRRLYRKYMWRKVVARCSGDAVVLGVVVAAWFAVRADIGRLSAALTALPALWLISTRVQSIGDLLGGLSESVLHLRDLREFVTPPAGDRLLGSAADRRPFRTLRATAVGFTYPGQALPALRDVDITIRAGQVVALVGANGSGKTTLAKILAGLYPHDAGTLHVDGEPVMDLRELRERTAVLFQDFLRYKLPVLDNIAFGRAEEEVDWERAVEAGVRADAHDYLQRLPEGYATVLGKEFAGGADLSLGQWQRLAVARAFYRDAPFIVFDEPTASLDPQAEADFFERVRDLFARRAVLLISHRFASVRNADRIYVLDGGRVVEEGTHTELMEADGTYARLFRLQAESFRDALPGALGVEPGHRVRR</sequence>
<protein>
    <submittedName>
        <fullName evidence="9">ATP-binding cassette subfamily B protein</fullName>
    </submittedName>
</protein>
<dbReference type="InterPro" id="IPR017871">
    <property type="entry name" value="ABC_transporter-like_CS"/>
</dbReference>
<dbReference type="Proteomes" id="UP001195724">
    <property type="component" value="Unassembled WGS sequence"/>
</dbReference>
<dbReference type="PROSITE" id="PS00211">
    <property type="entry name" value="ABC_TRANSPORTER_1"/>
    <property type="match status" value="1"/>
</dbReference>
<dbReference type="InterPro" id="IPR027417">
    <property type="entry name" value="P-loop_NTPase"/>
</dbReference>
<keyword evidence="6 7" id="KW-0472">Membrane</keyword>
<keyword evidence="2 7" id="KW-0812">Transmembrane</keyword>
<dbReference type="SUPFAM" id="SSF90123">
    <property type="entry name" value="ABC transporter transmembrane region"/>
    <property type="match status" value="1"/>
</dbReference>
<dbReference type="RefSeq" id="WP_204845313.1">
    <property type="nucleotide sequence ID" value="NZ_JAFBCL010000001.1"/>
</dbReference>
<dbReference type="InterPro" id="IPR003593">
    <property type="entry name" value="AAA+_ATPase"/>
</dbReference>
<comment type="caution">
    <text evidence="9">The sequence shown here is derived from an EMBL/GenBank/DDBJ whole genome shotgun (WGS) entry which is preliminary data.</text>
</comment>
<keyword evidence="10" id="KW-1185">Reference proteome</keyword>
<evidence type="ECO:0000313" key="9">
    <source>
        <dbReference type="EMBL" id="MBM7814699.1"/>
    </source>
</evidence>
<dbReference type="EMBL" id="JAFBCL010000001">
    <property type="protein sequence ID" value="MBM7814699.1"/>
    <property type="molecule type" value="Genomic_DNA"/>
</dbReference>
<evidence type="ECO:0000256" key="3">
    <source>
        <dbReference type="ARBA" id="ARBA00022741"/>
    </source>
</evidence>
<evidence type="ECO:0000256" key="6">
    <source>
        <dbReference type="ARBA" id="ARBA00023136"/>
    </source>
</evidence>
<feature type="transmembrane region" description="Helical" evidence="7">
    <location>
        <begin position="20"/>
        <end position="42"/>
    </location>
</feature>
<dbReference type="InterPro" id="IPR003439">
    <property type="entry name" value="ABC_transporter-like_ATP-bd"/>
</dbReference>
<evidence type="ECO:0000256" key="1">
    <source>
        <dbReference type="ARBA" id="ARBA00004651"/>
    </source>
</evidence>
<feature type="transmembrane region" description="Helical" evidence="7">
    <location>
        <begin position="62"/>
        <end position="81"/>
    </location>
</feature>
<dbReference type="GO" id="GO:0005524">
    <property type="term" value="F:ATP binding"/>
    <property type="evidence" value="ECO:0007669"/>
    <property type="project" value="UniProtKB-KW"/>
</dbReference>
<keyword evidence="3" id="KW-0547">Nucleotide-binding</keyword>
<organism evidence="9 10">
    <name type="scientific">Saccharothrix algeriensis</name>
    <dbReference type="NCBI Taxonomy" id="173560"/>
    <lineage>
        <taxon>Bacteria</taxon>
        <taxon>Bacillati</taxon>
        <taxon>Actinomycetota</taxon>
        <taxon>Actinomycetes</taxon>
        <taxon>Pseudonocardiales</taxon>
        <taxon>Pseudonocardiaceae</taxon>
        <taxon>Saccharothrix</taxon>
    </lineage>
</organism>
<name>A0ABS2SFF4_9PSEU</name>
<dbReference type="SUPFAM" id="SSF52540">
    <property type="entry name" value="P-loop containing nucleoside triphosphate hydrolases"/>
    <property type="match status" value="1"/>
</dbReference>
<feature type="transmembrane region" description="Helical" evidence="7">
    <location>
        <begin position="161"/>
        <end position="179"/>
    </location>
</feature>
<dbReference type="PROSITE" id="PS50893">
    <property type="entry name" value="ABC_TRANSPORTER_2"/>
    <property type="match status" value="1"/>
</dbReference>
<proteinExistence type="predicted"/>
<comment type="subcellular location">
    <subcellularLocation>
        <location evidence="1">Cell membrane</location>
        <topology evidence="1">Multi-pass membrane protein</topology>
    </subcellularLocation>
</comment>
<evidence type="ECO:0000259" key="8">
    <source>
        <dbReference type="PROSITE" id="PS50893"/>
    </source>
</evidence>
<dbReference type="PANTHER" id="PTHR24221">
    <property type="entry name" value="ATP-BINDING CASSETTE SUB-FAMILY B"/>
    <property type="match status" value="1"/>
</dbReference>
<feature type="transmembrane region" description="Helical" evidence="7">
    <location>
        <begin position="134"/>
        <end position="155"/>
    </location>
</feature>
<keyword evidence="5 7" id="KW-1133">Transmembrane helix</keyword>
<evidence type="ECO:0000256" key="2">
    <source>
        <dbReference type="ARBA" id="ARBA00022692"/>
    </source>
</evidence>
<feature type="transmembrane region" description="Helical" evidence="7">
    <location>
        <begin position="252"/>
        <end position="273"/>
    </location>
</feature>
<keyword evidence="4 9" id="KW-0067">ATP-binding</keyword>